<evidence type="ECO:0000313" key="3">
    <source>
        <dbReference type="Proteomes" id="UP000282613"/>
    </source>
</evidence>
<reference evidence="2 3" key="2">
    <citation type="submission" date="2018-11" db="EMBL/GenBank/DDBJ databases">
        <authorList>
            <consortium name="Pathogen Informatics"/>
        </authorList>
    </citation>
    <scope>NUCLEOTIDE SEQUENCE [LARGE SCALE GENOMIC DNA]</scope>
</reference>
<reference evidence="4" key="1">
    <citation type="submission" date="2017-02" db="UniProtKB">
        <authorList>
            <consortium name="WormBaseParasite"/>
        </authorList>
    </citation>
    <scope>IDENTIFICATION</scope>
</reference>
<keyword evidence="1" id="KW-0812">Transmembrane</keyword>
<accession>A0A0R3WC75</accession>
<organism evidence="4">
    <name type="scientific">Taenia asiatica</name>
    <name type="common">Asian tapeworm</name>
    <dbReference type="NCBI Taxonomy" id="60517"/>
    <lineage>
        <taxon>Eukaryota</taxon>
        <taxon>Metazoa</taxon>
        <taxon>Spiralia</taxon>
        <taxon>Lophotrochozoa</taxon>
        <taxon>Platyhelminthes</taxon>
        <taxon>Cestoda</taxon>
        <taxon>Eucestoda</taxon>
        <taxon>Cyclophyllidea</taxon>
        <taxon>Taeniidae</taxon>
        <taxon>Taenia</taxon>
    </lineage>
</organism>
<dbReference type="WBParaSite" id="TASK_0000829201-mRNA-1">
    <property type="protein sequence ID" value="TASK_0000829201-mRNA-1"/>
    <property type="gene ID" value="TASK_0000829201"/>
</dbReference>
<evidence type="ECO:0000313" key="4">
    <source>
        <dbReference type="WBParaSite" id="TASK_0000829201-mRNA-1"/>
    </source>
</evidence>
<evidence type="ECO:0000256" key="1">
    <source>
        <dbReference type="SAM" id="Phobius"/>
    </source>
</evidence>
<dbReference type="Proteomes" id="UP000282613">
    <property type="component" value="Unassembled WGS sequence"/>
</dbReference>
<gene>
    <name evidence="2" type="ORF">TASK_LOCUS8293</name>
</gene>
<feature type="transmembrane region" description="Helical" evidence="1">
    <location>
        <begin position="14"/>
        <end position="33"/>
    </location>
</feature>
<proteinExistence type="predicted"/>
<protein>
    <submittedName>
        <fullName evidence="4">Complex I-B9</fullName>
    </submittedName>
</protein>
<keyword evidence="3" id="KW-1185">Reference proteome</keyword>
<dbReference type="EMBL" id="UYRS01018766">
    <property type="protein sequence ID" value="VDK39953.1"/>
    <property type="molecule type" value="Genomic_DNA"/>
</dbReference>
<keyword evidence="1" id="KW-0472">Membrane</keyword>
<sequence length="64" mass="7277">MAIPNWFRIKGKEVVSAAVFGSAAAYLLFYCLYNSKSFALDTYKGRSALYSYRKVPPGADPWRY</sequence>
<evidence type="ECO:0000313" key="2">
    <source>
        <dbReference type="EMBL" id="VDK39953.1"/>
    </source>
</evidence>
<keyword evidence="1" id="KW-1133">Transmembrane helix</keyword>
<dbReference type="AlphaFoldDB" id="A0A0R3WC75"/>
<name>A0A0R3WC75_TAEAS</name>